<proteinExistence type="predicted"/>
<reference evidence="2 3" key="1">
    <citation type="submission" date="2019-03" db="EMBL/GenBank/DDBJ databases">
        <title>Sequencing the genomes of 1000 actinobacteria strains.</title>
        <authorList>
            <person name="Klenk H.-P."/>
        </authorList>
    </citation>
    <scope>NUCLEOTIDE SEQUENCE [LARGE SCALE GENOMIC DNA]</scope>
    <source>
        <strain evidence="2 3">DSM 44969</strain>
    </source>
</reference>
<feature type="transmembrane region" description="Helical" evidence="1">
    <location>
        <begin position="67"/>
        <end position="84"/>
    </location>
</feature>
<dbReference type="RefSeq" id="WP_207908680.1">
    <property type="nucleotide sequence ID" value="NZ_SMFZ01000001.1"/>
</dbReference>
<gene>
    <name evidence="2" type="ORF">EV378_3128</name>
</gene>
<evidence type="ECO:0000256" key="1">
    <source>
        <dbReference type="SAM" id="Phobius"/>
    </source>
</evidence>
<comment type="caution">
    <text evidence="2">The sequence shown here is derived from an EMBL/GenBank/DDBJ whole genome shotgun (WGS) entry which is preliminary data.</text>
</comment>
<dbReference type="EMBL" id="SMFZ01000001">
    <property type="protein sequence ID" value="TCK27261.1"/>
    <property type="molecule type" value="Genomic_DNA"/>
</dbReference>
<accession>A0A4R1I094</accession>
<keyword evidence="1" id="KW-0472">Membrane</keyword>
<keyword evidence="1" id="KW-1133">Transmembrane helix</keyword>
<sequence length="155" mass="15634">MRTAYRVVAYLIAAEVVIQAAAIAYALFGLGAWIQGGGVLDKAAMENESSDFAGSGGFALHGINGEMIVPLLALILLVVSFFTGVRGAAKWAGIVVGVVVLQILLGVFGDGLPFLGILHGANALVLFVVAVIAARLSVGAVGAGKVGVSERADVG</sequence>
<feature type="transmembrane region" description="Helical" evidence="1">
    <location>
        <begin position="114"/>
        <end position="136"/>
    </location>
</feature>
<organism evidence="2 3">
    <name type="scientific">Pseudonocardia endophytica</name>
    <dbReference type="NCBI Taxonomy" id="401976"/>
    <lineage>
        <taxon>Bacteria</taxon>
        <taxon>Bacillati</taxon>
        <taxon>Actinomycetota</taxon>
        <taxon>Actinomycetes</taxon>
        <taxon>Pseudonocardiales</taxon>
        <taxon>Pseudonocardiaceae</taxon>
        <taxon>Pseudonocardia</taxon>
    </lineage>
</organism>
<feature type="transmembrane region" description="Helical" evidence="1">
    <location>
        <begin position="7"/>
        <end position="34"/>
    </location>
</feature>
<evidence type="ECO:0000313" key="3">
    <source>
        <dbReference type="Proteomes" id="UP000295560"/>
    </source>
</evidence>
<keyword evidence="3" id="KW-1185">Reference proteome</keyword>
<keyword evidence="1" id="KW-0812">Transmembrane</keyword>
<dbReference type="Proteomes" id="UP000295560">
    <property type="component" value="Unassembled WGS sequence"/>
</dbReference>
<evidence type="ECO:0000313" key="2">
    <source>
        <dbReference type="EMBL" id="TCK27261.1"/>
    </source>
</evidence>
<feature type="transmembrane region" description="Helical" evidence="1">
    <location>
        <begin position="91"/>
        <end position="108"/>
    </location>
</feature>
<protein>
    <recommendedName>
        <fullName evidence="4">Integral membrane protein</fullName>
    </recommendedName>
</protein>
<evidence type="ECO:0008006" key="4">
    <source>
        <dbReference type="Google" id="ProtNLM"/>
    </source>
</evidence>
<name>A0A4R1I094_PSEEN</name>
<dbReference type="AlphaFoldDB" id="A0A4R1I094"/>